<organism evidence="1 2">
    <name type="scientific">Bauhinia variegata</name>
    <name type="common">Purple orchid tree</name>
    <name type="synonym">Phanera variegata</name>
    <dbReference type="NCBI Taxonomy" id="167791"/>
    <lineage>
        <taxon>Eukaryota</taxon>
        <taxon>Viridiplantae</taxon>
        <taxon>Streptophyta</taxon>
        <taxon>Embryophyta</taxon>
        <taxon>Tracheophyta</taxon>
        <taxon>Spermatophyta</taxon>
        <taxon>Magnoliopsida</taxon>
        <taxon>eudicotyledons</taxon>
        <taxon>Gunneridae</taxon>
        <taxon>Pentapetalae</taxon>
        <taxon>rosids</taxon>
        <taxon>fabids</taxon>
        <taxon>Fabales</taxon>
        <taxon>Fabaceae</taxon>
        <taxon>Cercidoideae</taxon>
        <taxon>Cercideae</taxon>
        <taxon>Bauhiniinae</taxon>
        <taxon>Bauhinia</taxon>
    </lineage>
</organism>
<dbReference type="EMBL" id="CM039430">
    <property type="protein sequence ID" value="KAI4345999.1"/>
    <property type="molecule type" value="Genomic_DNA"/>
</dbReference>
<gene>
    <name evidence="1" type="ORF">L6164_013082</name>
</gene>
<name>A0ACB9PDG7_BAUVA</name>
<comment type="caution">
    <text evidence="1">The sequence shown here is derived from an EMBL/GenBank/DDBJ whole genome shotgun (WGS) entry which is preliminary data.</text>
</comment>
<proteinExistence type="predicted"/>
<evidence type="ECO:0000313" key="2">
    <source>
        <dbReference type="Proteomes" id="UP000828941"/>
    </source>
</evidence>
<dbReference type="Proteomes" id="UP000828941">
    <property type="component" value="Chromosome 5"/>
</dbReference>
<accession>A0ACB9PDG7</accession>
<keyword evidence="2" id="KW-1185">Reference proteome</keyword>
<sequence length="477" mass="53537">MAESEQIELINLELPALNPRHARITFPPYYSMLLRQPLLESIRCILKPTTSFVDSVLLGKKGSENGVELETINISELNPTLAEMDALVGSGCFSIRALLEEEKNAGILSQDSMAIFSTISDLKTLLRDDYFFSPTLLMHIIANDAVQQSDKINLQEAETGSLVEFQRFLSWDAKAINLMGCFVFKFLEFLGFLLLEPSQRITELASSMEALKESPVSLVGSVLEPILDKLNNLIKLTLQVTEYISELNLLPETEYNKSDLLSSNVYWAILSVMACYIQITLLMENGKVAMELSPLISNLSDILKKLKGQHENCKQKIEEMDALRQDNISHFEDAFSNTPLKMSELMERFMYSKDGGASLIDGSTNSEVNLQVLKKKHAVFLVSDLDVDAEWGHVYRNFNKEDRPFIYAADRLPKGGHHLTVPPVQPSLYGNFPEERKNVKNQTKQFSSAFQSVFPKPANINPTATHASGFTKYTTSS</sequence>
<reference evidence="1 2" key="1">
    <citation type="journal article" date="2022" name="DNA Res.">
        <title>Chromosomal-level genome assembly of the orchid tree Bauhinia variegata (Leguminosae; Cercidoideae) supports the allotetraploid origin hypothesis of Bauhinia.</title>
        <authorList>
            <person name="Zhong Y."/>
            <person name="Chen Y."/>
            <person name="Zheng D."/>
            <person name="Pang J."/>
            <person name="Liu Y."/>
            <person name="Luo S."/>
            <person name="Meng S."/>
            <person name="Qian L."/>
            <person name="Wei D."/>
            <person name="Dai S."/>
            <person name="Zhou R."/>
        </authorList>
    </citation>
    <scope>NUCLEOTIDE SEQUENCE [LARGE SCALE GENOMIC DNA]</scope>
    <source>
        <strain evidence="1">BV-YZ2020</strain>
    </source>
</reference>
<protein>
    <submittedName>
        <fullName evidence="1">Uncharacterized protein</fullName>
    </submittedName>
</protein>
<evidence type="ECO:0000313" key="1">
    <source>
        <dbReference type="EMBL" id="KAI4345999.1"/>
    </source>
</evidence>